<reference evidence="5 6" key="1">
    <citation type="submission" date="2016-11" db="EMBL/GenBank/DDBJ databases">
        <authorList>
            <person name="Jaros S."/>
            <person name="Januszkiewicz K."/>
            <person name="Wedrychowicz H."/>
        </authorList>
    </citation>
    <scope>NUCLEOTIDE SEQUENCE [LARGE SCALE GENOMIC DNA]</scope>
    <source>
        <strain evidence="5 6">DSM 22807</strain>
    </source>
</reference>
<protein>
    <submittedName>
        <fullName evidence="5">OmpA family protein</fullName>
    </submittedName>
</protein>
<sequence length="305" mass="34224">MTKKLPYFLGIIITILLGTWLQYIFCCGTTSAQNSKSVEKVVPTPTQQTNNNLSGFNFTFDNTTFKTNENFKFKSSNFSILEPISDSILLGIENLKEKLNSSNLKFNITGIFKSSEENNSIFPDLGLARATSVKNFLINQGIKEDKITISSTVNDNLENSNDTLINSIHFNLINEKTTAAEVNNWNQLKTEINKNPIRLYFNTGQSTIELTQQEKIKLGQIIDYLNHIEGSKILITGHTDNTTGPNHSNEYHSLKRAEFAKNYLISNGVSSNKILAEGKAEKMPIATNETDEGRAKNRRTEISIK</sequence>
<dbReference type="CDD" id="cd07185">
    <property type="entry name" value="OmpA_C-like"/>
    <property type="match status" value="1"/>
</dbReference>
<dbReference type="OrthoDB" id="9763897at2"/>
<feature type="transmembrane region" description="Helical" evidence="3">
    <location>
        <begin position="7"/>
        <end position="25"/>
    </location>
</feature>
<dbReference type="InterPro" id="IPR036737">
    <property type="entry name" value="OmpA-like_sf"/>
</dbReference>
<evidence type="ECO:0000313" key="5">
    <source>
        <dbReference type="EMBL" id="SHI75505.1"/>
    </source>
</evidence>
<dbReference type="Proteomes" id="UP000184232">
    <property type="component" value="Unassembled WGS sequence"/>
</dbReference>
<dbReference type="InterPro" id="IPR050330">
    <property type="entry name" value="Bact_OuterMem_StrucFunc"/>
</dbReference>
<name>A0A1M6DQM9_9FLAO</name>
<gene>
    <name evidence="5" type="ORF">SAMN05444337_0715</name>
</gene>
<dbReference type="PRINTS" id="PR01023">
    <property type="entry name" value="NAFLGMOTY"/>
</dbReference>
<feature type="domain" description="OmpA-like" evidence="4">
    <location>
        <begin position="188"/>
        <end position="305"/>
    </location>
</feature>
<dbReference type="Pfam" id="PF00691">
    <property type="entry name" value="OmpA"/>
    <property type="match status" value="1"/>
</dbReference>
<dbReference type="GO" id="GO:0016020">
    <property type="term" value="C:membrane"/>
    <property type="evidence" value="ECO:0007669"/>
    <property type="project" value="UniProtKB-UniRule"/>
</dbReference>
<evidence type="ECO:0000313" key="6">
    <source>
        <dbReference type="Proteomes" id="UP000184232"/>
    </source>
</evidence>
<evidence type="ECO:0000259" key="4">
    <source>
        <dbReference type="PROSITE" id="PS51123"/>
    </source>
</evidence>
<feature type="region of interest" description="Disordered" evidence="2">
    <location>
        <begin position="285"/>
        <end position="305"/>
    </location>
</feature>
<dbReference type="AlphaFoldDB" id="A0A1M6DQM9"/>
<keyword evidence="3" id="KW-1133">Transmembrane helix</keyword>
<evidence type="ECO:0000256" key="2">
    <source>
        <dbReference type="SAM" id="MobiDB-lite"/>
    </source>
</evidence>
<dbReference type="InterPro" id="IPR006665">
    <property type="entry name" value="OmpA-like"/>
</dbReference>
<accession>A0A1M6DQM9</accession>
<dbReference type="PANTHER" id="PTHR30329:SF21">
    <property type="entry name" value="LIPOPROTEIN YIAD-RELATED"/>
    <property type="match status" value="1"/>
</dbReference>
<keyword evidence="6" id="KW-1185">Reference proteome</keyword>
<proteinExistence type="predicted"/>
<keyword evidence="3" id="KW-0812">Transmembrane</keyword>
<dbReference type="EMBL" id="FQZH01000001">
    <property type="protein sequence ID" value="SHI75505.1"/>
    <property type="molecule type" value="Genomic_DNA"/>
</dbReference>
<dbReference type="PROSITE" id="PS51123">
    <property type="entry name" value="OMPA_2"/>
    <property type="match status" value="1"/>
</dbReference>
<dbReference type="PANTHER" id="PTHR30329">
    <property type="entry name" value="STATOR ELEMENT OF FLAGELLAR MOTOR COMPLEX"/>
    <property type="match status" value="1"/>
</dbReference>
<evidence type="ECO:0000256" key="3">
    <source>
        <dbReference type="SAM" id="Phobius"/>
    </source>
</evidence>
<organism evidence="5 6">
    <name type="scientific">Flavobacterium haoranii</name>
    <dbReference type="NCBI Taxonomy" id="683124"/>
    <lineage>
        <taxon>Bacteria</taxon>
        <taxon>Pseudomonadati</taxon>
        <taxon>Bacteroidota</taxon>
        <taxon>Flavobacteriia</taxon>
        <taxon>Flavobacteriales</taxon>
        <taxon>Flavobacteriaceae</taxon>
        <taxon>Flavobacterium</taxon>
    </lineage>
</organism>
<dbReference type="Gene3D" id="3.30.1330.60">
    <property type="entry name" value="OmpA-like domain"/>
    <property type="match status" value="2"/>
</dbReference>
<evidence type="ECO:0000256" key="1">
    <source>
        <dbReference type="PROSITE-ProRule" id="PRU00473"/>
    </source>
</evidence>
<feature type="compositionally biased region" description="Basic and acidic residues" evidence="2">
    <location>
        <begin position="291"/>
        <end position="305"/>
    </location>
</feature>
<keyword evidence="1 3" id="KW-0472">Membrane</keyword>
<dbReference type="SUPFAM" id="SSF103088">
    <property type="entry name" value="OmpA-like"/>
    <property type="match status" value="2"/>
</dbReference>
<dbReference type="STRING" id="683124.SAMN05444337_0715"/>
<dbReference type="RefSeq" id="WP_072781789.1">
    <property type="nucleotide sequence ID" value="NZ_CP045292.1"/>
</dbReference>